<organism evidence="6 7">
    <name type="scientific">Candidatus Methanofishera endochildressiae</name>
    <dbReference type="NCBI Taxonomy" id="2738884"/>
    <lineage>
        <taxon>Bacteria</taxon>
        <taxon>Pseudomonadati</taxon>
        <taxon>Pseudomonadota</taxon>
        <taxon>Gammaproteobacteria</taxon>
        <taxon>Candidatus Methanofishera</taxon>
    </lineage>
</organism>
<evidence type="ECO:0000256" key="4">
    <source>
        <dbReference type="ARBA" id="ARBA00023136"/>
    </source>
</evidence>
<dbReference type="AlphaFoldDB" id="A0A7Z0SCH3"/>
<dbReference type="Pfam" id="PF13103">
    <property type="entry name" value="TonB_2"/>
    <property type="match status" value="1"/>
</dbReference>
<dbReference type="Proteomes" id="UP000537890">
    <property type="component" value="Unassembled WGS sequence"/>
</dbReference>
<keyword evidence="2" id="KW-0812">Transmembrane</keyword>
<keyword evidence="4" id="KW-0472">Membrane</keyword>
<feature type="coiled-coil region" evidence="5">
    <location>
        <begin position="53"/>
        <end position="188"/>
    </location>
</feature>
<evidence type="ECO:0000256" key="1">
    <source>
        <dbReference type="ARBA" id="ARBA00004167"/>
    </source>
</evidence>
<comment type="caution">
    <text evidence="6">The sequence shown here is derived from an EMBL/GenBank/DDBJ whole genome shotgun (WGS) entry which is preliminary data.</text>
</comment>
<evidence type="ECO:0000256" key="2">
    <source>
        <dbReference type="ARBA" id="ARBA00022692"/>
    </source>
</evidence>
<keyword evidence="5" id="KW-0175">Coiled coil</keyword>
<sequence length="304" mass="34362">MSKYFLSFLLALSLHLSIIALFVFSIPTDTPPVIVKKPEPVIIEATILDESAITAKANELKQQQEKKKRLQQKQQQDYASKLAAEKQQLQQLKDKRLQAEKAAKEQATKRKKAAQEEQQKLQAIKQKLASEKKKQQEIVKRRQVEEKKRKADAKRVAEEKRKAEIARQEALKKQKIAAEKKQKALAEKLRLEAARQVELNKQRAENARIAKKASADATALIKRKVTQNWNRPGSAPKNLKCKIRIGLIASGDVMSVVIIESSGNSLFDDSAERAVRKASPLPVPKDPGVFKQFRSFSLEFAPDK</sequence>
<gene>
    <name evidence="6" type="primary">tolA</name>
    <name evidence="6" type="ORF">H0A75_01720</name>
</gene>
<reference evidence="6 7" key="1">
    <citation type="submission" date="2020-05" db="EMBL/GenBank/DDBJ databases">
        <title>Horizontal transmission and recombination maintain forever young bacterial symbiont genomes.</title>
        <authorList>
            <person name="Russell S.L."/>
            <person name="Pepper-Tunick E."/>
            <person name="Svedberg J."/>
            <person name="Byrne A."/>
            <person name="Ruelas Castillo J."/>
            <person name="Vollmers C."/>
            <person name="Beinart R.A."/>
            <person name="Corbett-Detig R."/>
        </authorList>
    </citation>
    <scope>NUCLEOTIDE SEQUENCE [LARGE SCALE GENOMIC DNA]</scope>
    <source>
        <strain evidence="6">4727-3</strain>
    </source>
</reference>
<dbReference type="SUPFAM" id="SSF74653">
    <property type="entry name" value="TolA/TonB C-terminal domain"/>
    <property type="match status" value="1"/>
</dbReference>
<keyword evidence="3" id="KW-1133">Transmembrane helix</keyword>
<evidence type="ECO:0000313" key="6">
    <source>
        <dbReference type="EMBL" id="NYT46583.1"/>
    </source>
</evidence>
<dbReference type="GO" id="GO:0016020">
    <property type="term" value="C:membrane"/>
    <property type="evidence" value="ECO:0007669"/>
    <property type="project" value="UniProtKB-SubCell"/>
</dbReference>
<dbReference type="GO" id="GO:0019534">
    <property type="term" value="F:toxin transmembrane transporter activity"/>
    <property type="evidence" value="ECO:0007669"/>
    <property type="project" value="InterPro"/>
</dbReference>
<evidence type="ECO:0000256" key="3">
    <source>
        <dbReference type="ARBA" id="ARBA00022989"/>
    </source>
</evidence>
<dbReference type="EMBL" id="JACCHS010000017">
    <property type="protein sequence ID" value="NYT46583.1"/>
    <property type="molecule type" value="Genomic_DNA"/>
</dbReference>
<dbReference type="InterPro" id="IPR014161">
    <property type="entry name" value="Tol-Pal_TolA"/>
</dbReference>
<dbReference type="NCBIfam" id="TIGR01352">
    <property type="entry name" value="tonB_Cterm"/>
    <property type="match status" value="1"/>
</dbReference>
<evidence type="ECO:0000313" key="7">
    <source>
        <dbReference type="Proteomes" id="UP000537890"/>
    </source>
</evidence>
<dbReference type="Gene3D" id="3.30.1150.10">
    <property type="match status" value="1"/>
</dbReference>
<dbReference type="InterPro" id="IPR006260">
    <property type="entry name" value="TonB/TolA_C"/>
</dbReference>
<dbReference type="NCBIfam" id="TIGR02794">
    <property type="entry name" value="tolA_full"/>
    <property type="match status" value="1"/>
</dbReference>
<proteinExistence type="predicted"/>
<comment type="subcellular location">
    <subcellularLocation>
        <location evidence="1">Membrane</location>
        <topology evidence="1">Single-pass membrane protein</topology>
    </subcellularLocation>
</comment>
<protein>
    <submittedName>
        <fullName evidence="6">Cell envelope integrity protein TolA</fullName>
    </submittedName>
</protein>
<dbReference type="GO" id="GO:0043213">
    <property type="term" value="P:bacteriocin transport"/>
    <property type="evidence" value="ECO:0007669"/>
    <property type="project" value="InterPro"/>
</dbReference>
<name>A0A7Z0SCH3_9GAMM</name>
<accession>A0A7Z0SCH3</accession>
<evidence type="ECO:0000256" key="5">
    <source>
        <dbReference type="SAM" id="Coils"/>
    </source>
</evidence>